<evidence type="ECO:0000313" key="1">
    <source>
        <dbReference type="EMBL" id="PSL17613.1"/>
    </source>
</evidence>
<accession>A0A2P8F7C1</accession>
<proteinExistence type="predicted"/>
<dbReference type="Proteomes" id="UP000240418">
    <property type="component" value="Unassembled WGS sequence"/>
</dbReference>
<reference evidence="1 2" key="1">
    <citation type="submission" date="2018-03" db="EMBL/GenBank/DDBJ databases">
        <title>Genomic Encyclopedia of Archaeal and Bacterial Type Strains, Phase II (KMG-II): from individual species to whole genera.</title>
        <authorList>
            <person name="Goeker M."/>
        </authorList>
    </citation>
    <scope>NUCLEOTIDE SEQUENCE [LARGE SCALE GENOMIC DNA]</scope>
    <source>
        <strain evidence="1 2">DSM 100673</strain>
    </source>
</reference>
<keyword evidence="2" id="KW-1185">Reference proteome</keyword>
<evidence type="ECO:0008006" key="3">
    <source>
        <dbReference type="Google" id="ProtNLM"/>
    </source>
</evidence>
<gene>
    <name evidence="1" type="ORF">CLV88_11660</name>
</gene>
<sequence>MSAPLPDALRARFQRYIEEGLSGRAAALRLKLEVPLDL</sequence>
<organism evidence="1 2">
    <name type="scientific">Shimia abyssi</name>
    <dbReference type="NCBI Taxonomy" id="1662395"/>
    <lineage>
        <taxon>Bacteria</taxon>
        <taxon>Pseudomonadati</taxon>
        <taxon>Pseudomonadota</taxon>
        <taxon>Alphaproteobacteria</taxon>
        <taxon>Rhodobacterales</taxon>
        <taxon>Roseobacteraceae</taxon>
    </lineage>
</organism>
<evidence type="ECO:0000313" key="2">
    <source>
        <dbReference type="Proteomes" id="UP000240418"/>
    </source>
</evidence>
<dbReference type="EMBL" id="PYGJ01000016">
    <property type="protein sequence ID" value="PSL17613.1"/>
    <property type="molecule type" value="Genomic_DNA"/>
</dbReference>
<protein>
    <recommendedName>
        <fullName evidence="3">Transposase</fullName>
    </recommendedName>
</protein>
<name>A0A2P8F7C1_9RHOB</name>
<dbReference type="AlphaFoldDB" id="A0A2P8F7C1"/>
<comment type="caution">
    <text evidence="1">The sequence shown here is derived from an EMBL/GenBank/DDBJ whole genome shotgun (WGS) entry which is preliminary data.</text>
</comment>